<evidence type="ECO:0000256" key="2">
    <source>
        <dbReference type="ARBA" id="ARBA00022741"/>
    </source>
</evidence>
<dbReference type="InterPro" id="IPR017871">
    <property type="entry name" value="ABC_transporter-like_CS"/>
</dbReference>
<evidence type="ECO:0000256" key="1">
    <source>
        <dbReference type="ARBA" id="ARBA00022448"/>
    </source>
</evidence>
<dbReference type="InterPro" id="IPR027417">
    <property type="entry name" value="P-loop_NTPase"/>
</dbReference>
<dbReference type="InterPro" id="IPR003593">
    <property type="entry name" value="AAA+_ATPase"/>
</dbReference>
<dbReference type="SUPFAM" id="SSF52540">
    <property type="entry name" value="P-loop containing nucleoside triphosphate hydrolases"/>
    <property type="match status" value="1"/>
</dbReference>
<dbReference type="SMART" id="SM00382">
    <property type="entry name" value="AAA"/>
    <property type="match status" value="1"/>
</dbReference>
<evidence type="ECO:0000313" key="6">
    <source>
        <dbReference type="EMBL" id="GGD67105.1"/>
    </source>
</evidence>
<protein>
    <recommendedName>
        <fullName evidence="5">ABC transporter domain-containing protein</fullName>
    </recommendedName>
</protein>
<dbReference type="PANTHER" id="PTHR42781:SF4">
    <property type="entry name" value="SPERMIDINE_PUTRESCINE IMPORT ATP-BINDING PROTEIN POTA"/>
    <property type="match status" value="1"/>
</dbReference>
<dbReference type="PROSITE" id="PS00211">
    <property type="entry name" value="ABC_TRANSPORTER_1"/>
    <property type="match status" value="1"/>
</dbReference>
<dbReference type="Pfam" id="PF00005">
    <property type="entry name" value="ABC_tran"/>
    <property type="match status" value="1"/>
</dbReference>
<evidence type="ECO:0000256" key="4">
    <source>
        <dbReference type="SAM" id="MobiDB-lite"/>
    </source>
</evidence>
<evidence type="ECO:0000256" key="3">
    <source>
        <dbReference type="ARBA" id="ARBA00022840"/>
    </source>
</evidence>
<dbReference type="PROSITE" id="PS50893">
    <property type="entry name" value="ABC_TRANSPORTER_2"/>
    <property type="match status" value="1"/>
</dbReference>
<dbReference type="RefSeq" id="WP_188435248.1">
    <property type="nucleotide sequence ID" value="NZ_BMCM01000001.1"/>
</dbReference>
<feature type="compositionally biased region" description="Low complexity" evidence="4">
    <location>
        <begin position="316"/>
        <end position="331"/>
    </location>
</feature>
<evidence type="ECO:0000259" key="5">
    <source>
        <dbReference type="PROSITE" id="PS50893"/>
    </source>
</evidence>
<organism evidence="6 7">
    <name type="scientific">Microbacterium murale</name>
    <dbReference type="NCBI Taxonomy" id="1081040"/>
    <lineage>
        <taxon>Bacteria</taxon>
        <taxon>Bacillati</taxon>
        <taxon>Actinomycetota</taxon>
        <taxon>Actinomycetes</taxon>
        <taxon>Micrococcales</taxon>
        <taxon>Microbacteriaceae</taxon>
        <taxon>Microbacterium</taxon>
    </lineage>
</organism>
<accession>A0ABQ1RDP8</accession>
<proteinExistence type="predicted"/>
<dbReference type="Proteomes" id="UP000629365">
    <property type="component" value="Unassembled WGS sequence"/>
</dbReference>
<feature type="domain" description="ABC transporter" evidence="5">
    <location>
        <begin position="2"/>
        <end position="230"/>
    </location>
</feature>
<keyword evidence="1" id="KW-0813">Transport</keyword>
<gene>
    <name evidence="6" type="ORF">GCM10007269_07820</name>
</gene>
<reference evidence="7" key="1">
    <citation type="journal article" date="2019" name="Int. J. Syst. Evol. Microbiol.">
        <title>The Global Catalogue of Microorganisms (GCM) 10K type strain sequencing project: providing services to taxonomists for standard genome sequencing and annotation.</title>
        <authorList>
            <consortium name="The Broad Institute Genomics Platform"/>
            <consortium name="The Broad Institute Genome Sequencing Center for Infectious Disease"/>
            <person name="Wu L."/>
            <person name="Ma J."/>
        </authorList>
    </citation>
    <scope>NUCLEOTIDE SEQUENCE [LARGE SCALE GENOMIC DNA]</scope>
    <source>
        <strain evidence="7">CCM 7640</strain>
    </source>
</reference>
<name>A0ABQ1RDP8_9MICO</name>
<dbReference type="Gene3D" id="3.40.50.300">
    <property type="entry name" value="P-loop containing nucleotide triphosphate hydrolases"/>
    <property type="match status" value="1"/>
</dbReference>
<keyword evidence="2" id="KW-0547">Nucleotide-binding</keyword>
<keyword evidence="7" id="KW-1185">Reference proteome</keyword>
<dbReference type="PANTHER" id="PTHR42781">
    <property type="entry name" value="SPERMIDINE/PUTRESCINE IMPORT ATP-BINDING PROTEIN POTA"/>
    <property type="match status" value="1"/>
</dbReference>
<keyword evidence="3" id="KW-0067">ATP-binding</keyword>
<dbReference type="EMBL" id="BMCM01000001">
    <property type="protein sequence ID" value="GGD67105.1"/>
    <property type="molecule type" value="Genomic_DNA"/>
</dbReference>
<comment type="caution">
    <text evidence="6">The sequence shown here is derived from an EMBL/GenBank/DDBJ whole genome shotgun (WGS) entry which is preliminary data.</text>
</comment>
<sequence length="394" mass="41236">MTLAVDIRARVGGFTLEAAIAARAGEVLAVLGPNGSGKSTLLGAIAGHLPMVDGSIALNSRALNALPPERRRIGLLGQRAMLFPHLTALENIAFGPRAQGVSRTEARDAAHEWLAEVGLAEFALRRPAQLSGGQQQRVALARALAAKPDALLLDEPFAALDVQTATQARRLIREQRDRIGIPIVLVTHDAMDAVVLASRTVVLNDGRVVQQGETREVLGHPNSPFVAAIAGVNLVTGIADGDGLLQVDAGDASVPGSGIRWIGLGDPLAPGEAGTAVFSPGAVRLRPVSESDGGTEQDDGTELFGQRFDPLTLAQRVSSRSARSTSRGSRSPNTWTGTVAHFEAIPGGVRLFTAEHPDIAVDCSSMIAVDAGVRPDAVLSFSIDEQDVSVRRSL</sequence>
<feature type="region of interest" description="Disordered" evidence="4">
    <location>
        <begin position="315"/>
        <end position="335"/>
    </location>
</feature>
<dbReference type="InterPro" id="IPR003439">
    <property type="entry name" value="ABC_transporter-like_ATP-bd"/>
</dbReference>
<dbReference type="InterPro" id="IPR050093">
    <property type="entry name" value="ABC_SmlMolc_Importer"/>
</dbReference>
<evidence type="ECO:0000313" key="7">
    <source>
        <dbReference type="Proteomes" id="UP000629365"/>
    </source>
</evidence>